<dbReference type="WBParaSite" id="TMUE_3000013524.1">
    <property type="protein sequence ID" value="TMUE_3000013524.1"/>
    <property type="gene ID" value="WBGene00301965"/>
</dbReference>
<dbReference type="InterPro" id="IPR037647">
    <property type="entry name" value="HIRIP3"/>
</dbReference>
<evidence type="ECO:0000256" key="4">
    <source>
        <dbReference type="SAM" id="MobiDB-lite"/>
    </source>
</evidence>
<evidence type="ECO:0000256" key="2">
    <source>
        <dbReference type="ARBA" id="ARBA00023186"/>
    </source>
</evidence>
<feature type="region of interest" description="Disordered" evidence="4">
    <location>
        <begin position="1"/>
        <end position="224"/>
    </location>
</feature>
<evidence type="ECO:0000313" key="8">
    <source>
        <dbReference type="WBParaSite" id="TMUE_3000013524.1"/>
    </source>
</evidence>
<dbReference type="InterPro" id="IPR019098">
    <property type="entry name" value="Histone_chaperone_domain_CHZ"/>
</dbReference>
<feature type="compositionally biased region" description="Acidic residues" evidence="4">
    <location>
        <begin position="108"/>
        <end position="129"/>
    </location>
</feature>
<evidence type="ECO:0000313" key="6">
    <source>
        <dbReference type="Proteomes" id="UP000046395"/>
    </source>
</evidence>
<evidence type="ECO:0000256" key="3">
    <source>
        <dbReference type="ARBA" id="ARBA00023242"/>
    </source>
</evidence>
<feature type="compositionally biased region" description="Basic and acidic residues" evidence="4">
    <location>
        <begin position="169"/>
        <end position="185"/>
    </location>
</feature>
<dbReference type="AlphaFoldDB" id="A0A5S6R2I6"/>
<dbReference type="PANTHER" id="PTHR15410">
    <property type="entry name" value="HIRA-INTERACTING PROTEIN 3"/>
    <property type="match status" value="1"/>
</dbReference>
<feature type="compositionally biased region" description="Basic residues" evidence="4">
    <location>
        <begin position="196"/>
        <end position="208"/>
    </location>
</feature>
<comment type="subcellular location">
    <subcellularLocation>
        <location evidence="1">Nucleus</location>
    </subcellularLocation>
</comment>
<name>A0A5S6R2I6_TRIMR</name>
<feature type="domain" description="Histone chaperone" evidence="5">
    <location>
        <begin position="280"/>
        <end position="316"/>
    </location>
</feature>
<reference evidence="6" key="1">
    <citation type="submission" date="2013-11" db="EMBL/GenBank/DDBJ databases">
        <authorList>
            <person name="Aslett M."/>
        </authorList>
    </citation>
    <scope>NUCLEOTIDE SEQUENCE [LARGE SCALE GENOMIC DNA]</scope>
    <source>
        <strain evidence="6">Edinburgh</strain>
    </source>
</reference>
<evidence type="ECO:0000313" key="7">
    <source>
        <dbReference type="WBParaSite" id="TMUE_0000001291.1"/>
    </source>
</evidence>
<sequence>MPEHSKRKLSKRRLRERSNSSNDSAGEAVEKPSRRNGKGGKFAKQPKAKLMESRDSSPAVSSSDTEEMMVNSAALSTRNSPGTSRDDCVVTKEDAERASDKSANEEGHESEDSDASDEEESVQQEESSESEGSCSEAAPLVISEENGKKPKPNNSRSTSTSASSDDHEDERKCEEEKQDHSESDSKSSSLDDGSPKRLKREKKSKKLSVKQSNSSIGDNPRLTKLKQYARTAGLRPNYKKLFADCANDKKRIRLLEDYLQRNGLTGRLSIEVCKKFAKKRAIEKEVSELDTSNIIADKRRTRAATKYQMPEKTSTIPFSASKSWKERIGLQNDLFSDSD</sequence>
<feature type="compositionally biased region" description="Basic residues" evidence="4">
    <location>
        <begin position="1"/>
        <end position="15"/>
    </location>
</feature>
<dbReference type="WBParaSite" id="TMUE_0000001291.1">
    <property type="protein sequence ID" value="TMUE_0000001291.1"/>
    <property type="gene ID" value="WBGene00297193"/>
</dbReference>
<evidence type="ECO:0000256" key="1">
    <source>
        <dbReference type="ARBA" id="ARBA00004123"/>
    </source>
</evidence>
<keyword evidence="3" id="KW-0539">Nucleus</keyword>
<dbReference type="SMART" id="SM01082">
    <property type="entry name" value="CHZ"/>
    <property type="match status" value="1"/>
</dbReference>
<reference evidence="6" key="2">
    <citation type="submission" date="2014-03" db="EMBL/GenBank/DDBJ databases">
        <title>The whipworm genome and dual-species transcriptomics of an intimate host-pathogen interaction.</title>
        <authorList>
            <person name="Foth B.J."/>
            <person name="Tsai I.J."/>
            <person name="Reid A.J."/>
            <person name="Bancroft A.J."/>
            <person name="Nichol S."/>
            <person name="Tracey A."/>
            <person name="Holroyd N."/>
            <person name="Cotton J.A."/>
            <person name="Stanley E.J."/>
            <person name="Zarowiecki M."/>
            <person name="Liu J.Z."/>
            <person name="Huckvale T."/>
            <person name="Cooper P.J."/>
            <person name="Grencis R.K."/>
            <person name="Berriman M."/>
        </authorList>
    </citation>
    <scope>NUCLEOTIDE SEQUENCE [LARGE SCALE GENOMIC DNA]</scope>
    <source>
        <strain evidence="6">Edinburgh</strain>
    </source>
</reference>
<dbReference type="GO" id="GO:0005634">
    <property type="term" value="C:nucleus"/>
    <property type="evidence" value="ECO:0007669"/>
    <property type="project" value="UniProtKB-SubCell"/>
</dbReference>
<dbReference type="PANTHER" id="PTHR15410:SF2">
    <property type="entry name" value="HIRA-INTERACTING PROTEIN 3"/>
    <property type="match status" value="1"/>
</dbReference>
<dbReference type="Proteomes" id="UP000046395">
    <property type="component" value="Unassembled WGS sequence"/>
</dbReference>
<organism evidence="6 8">
    <name type="scientific">Trichuris muris</name>
    <name type="common">Mouse whipworm</name>
    <dbReference type="NCBI Taxonomy" id="70415"/>
    <lineage>
        <taxon>Eukaryota</taxon>
        <taxon>Metazoa</taxon>
        <taxon>Ecdysozoa</taxon>
        <taxon>Nematoda</taxon>
        <taxon>Enoplea</taxon>
        <taxon>Dorylaimia</taxon>
        <taxon>Trichinellida</taxon>
        <taxon>Trichuridae</taxon>
        <taxon>Trichuris</taxon>
    </lineage>
</organism>
<feature type="compositionally biased region" description="Basic and acidic residues" evidence="4">
    <location>
        <begin position="84"/>
        <end position="107"/>
    </location>
</feature>
<keyword evidence="2" id="KW-0143">Chaperone</keyword>
<proteinExistence type="predicted"/>
<reference evidence="7 8" key="3">
    <citation type="submission" date="2019-12" db="UniProtKB">
        <authorList>
            <consortium name="WormBaseParasite"/>
        </authorList>
    </citation>
    <scope>IDENTIFICATION</scope>
</reference>
<accession>A0A5S6R2I6</accession>
<protein>
    <submittedName>
        <fullName evidence="7 8">Histone chaperone domain-containing protein</fullName>
    </submittedName>
</protein>
<evidence type="ECO:0000259" key="5">
    <source>
        <dbReference type="SMART" id="SM01082"/>
    </source>
</evidence>
<keyword evidence="6" id="KW-1185">Reference proteome</keyword>
<feature type="compositionally biased region" description="Polar residues" evidence="4">
    <location>
        <begin position="73"/>
        <end position="83"/>
    </location>
</feature>